<organism evidence="5 6">
    <name type="scientific">Jiella endophytica</name>
    <dbReference type="NCBI Taxonomy" id="2558362"/>
    <lineage>
        <taxon>Bacteria</taxon>
        <taxon>Pseudomonadati</taxon>
        <taxon>Pseudomonadota</taxon>
        <taxon>Alphaproteobacteria</taxon>
        <taxon>Hyphomicrobiales</taxon>
        <taxon>Aurantimonadaceae</taxon>
        <taxon>Jiella</taxon>
    </lineage>
</organism>
<keyword evidence="2" id="KW-0949">S-adenosyl-L-methionine</keyword>
<dbReference type="Pfam" id="PF05175">
    <property type="entry name" value="MTS"/>
    <property type="match status" value="1"/>
</dbReference>
<name>A0A4Y8RH27_9HYPH</name>
<dbReference type="OrthoDB" id="5489421at2"/>
<sequence length="292" mass="30176">MPISATRSRRRAEPVTGVPGDPPAEGASERPAVAAPETIDGREVRRDGFYGGRFTVFQPKGWGYRSGLDALLLAACFAPATSGRIVDLGAGSGVVGMAAAERAAEATVTLVEAEPVMASLCRHSLAMAENSALAARLSVAEIDISARRAEREAAGLMDCAFDLVLTNPPFHPANHRRSPDPVRERALSAGMPLERWLAVAAALLAPKGRLVTVLRADLLGGAIAALEPRLGGLAVVPVHTRMGAPAERILIAGTRGSKAPLRLLPGIALGDADGASTPLSREIAAGTAEIAI</sequence>
<dbReference type="GO" id="GO:0032259">
    <property type="term" value="P:methylation"/>
    <property type="evidence" value="ECO:0007669"/>
    <property type="project" value="UniProtKB-KW"/>
</dbReference>
<proteinExistence type="predicted"/>
<evidence type="ECO:0000259" key="4">
    <source>
        <dbReference type="Pfam" id="PF05175"/>
    </source>
</evidence>
<feature type="region of interest" description="Disordered" evidence="3">
    <location>
        <begin position="1"/>
        <end position="38"/>
    </location>
</feature>
<dbReference type="AlphaFoldDB" id="A0A4Y8RH27"/>
<evidence type="ECO:0000256" key="3">
    <source>
        <dbReference type="SAM" id="MobiDB-lite"/>
    </source>
</evidence>
<evidence type="ECO:0000313" key="5">
    <source>
        <dbReference type="EMBL" id="TFF22063.1"/>
    </source>
</evidence>
<dbReference type="Proteomes" id="UP000298179">
    <property type="component" value="Unassembled WGS sequence"/>
</dbReference>
<reference evidence="5 6" key="1">
    <citation type="submission" date="2019-03" db="EMBL/GenBank/DDBJ databases">
        <title>Jiella endophytica sp. nov., a novel endophytic bacterium isolated from root of Ficus microcarpa Linn. f.</title>
        <authorList>
            <person name="Tuo L."/>
        </authorList>
    </citation>
    <scope>NUCLEOTIDE SEQUENCE [LARGE SCALE GENOMIC DNA]</scope>
    <source>
        <strain evidence="5 6">CBS5Q-3</strain>
    </source>
</reference>
<evidence type="ECO:0000313" key="6">
    <source>
        <dbReference type="Proteomes" id="UP000298179"/>
    </source>
</evidence>
<dbReference type="InterPro" id="IPR007848">
    <property type="entry name" value="Small_mtfrase_dom"/>
</dbReference>
<dbReference type="PROSITE" id="PS00092">
    <property type="entry name" value="N6_MTASE"/>
    <property type="match status" value="1"/>
</dbReference>
<evidence type="ECO:0000256" key="1">
    <source>
        <dbReference type="ARBA" id="ARBA00022603"/>
    </source>
</evidence>
<keyword evidence="5" id="KW-0808">Transferase</keyword>
<dbReference type="GO" id="GO:0003676">
    <property type="term" value="F:nucleic acid binding"/>
    <property type="evidence" value="ECO:0007669"/>
    <property type="project" value="InterPro"/>
</dbReference>
<dbReference type="EMBL" id="SOZD01000004">
    <property type="protein sequence ID" value="TFF22063.1"/>
    <property type="molecule type" value="Genomic_DNA"/>
</dbReference>
<dbReference type="GO" id="GO:0008757">
    <property type="term" value="F:S-adenosylmethionine-dependent methyltransferase activity"/>
    <property type="evidence" value="ECO:0007669"/>
    <property type="project" value="UniProtKB-ARBA"/>
</dbReference>
<keyword evidence="1 5" id="KW-0489">Methyltransferase</keyword>
<dbReference type="Gene3D" id="3.40.50.150">
    <property type="entry name" value="Vaccinia Virus protein VP39"/>
    <property type="match status" value="1"/>
</dbReference>
<accession>A0A4Y8RH27</accession>
<gene>
    <name evidence="5" type="ORF">E3C22_15580</name>
</gene>
<dbReference type="SUPFAM" id="SSF53335">
    <property type="entry name" value="S-adenosyl-L-methionine-dependent methyltransferases"/>
    <property type="match status" value="1"/>
</dbReference>
<feature type="domain" description="Methyltransferase small" evidence="4">
    <location>
        <begin position="72"/>
        <end position="218"/>
    </location>
</feature>
<comment type="caution">
    <text evidence="5">The sequence shown here is derived from an EMBL/GenBank/DDBJ whole genome shotgun (WGS) entry which is preliminary data.</text>
</comment>
<evidence type="ECO:0000256" key="2">
    <source>
        <dbReference type="ARBA" id="ARBA00022691"/>
    </source>
</evidence>
<dbReference type="InterPro" id="IPR029063">
    <property type="entry name" value="SAM-dependent_MTases_sf"/>
</dbReference>
<keyword evidence="6" id="KW-1185">Reference proteome</keyword>
<dbReference type="PANTHER" id="PTHR47739:SF1">
    <property type="entry name" value="TRNA1(VAL) (ADENINE(37)-N6)-METHYLTRANSFERASE"/>
    <property type="match status" value="1"/>
</dbReference>
<dbReference type="InterPro" id="IPR002052">
    <property type="entry name" value="DNA_methylase_N6_adenine_CS"/>
</dbReference>
<dbReference type="GO" id="GO:0008170">
    <property type="term" value="F:N-methyltransferase activity"/>
    <property type="evidence" value="ECO:0007669"/>
    <property type="project" value="UniProtKB-ARBA"/>
</dbReference>
<protein>
    <submittedName>
        <fullName evidence="5">Methyltransferase</fullName>
    </submittedName>
</protein>
<dbReference type="InterPro" id="IPR050210">
    <property type="entry name" value="tRNA_Adenine-N(6)_MTase"/>
</dbReference>
<dbReference type="PANTHER" id="PTHR47739">
    <property type="entry name" value="TRNA1(VAL) (ADENINE(37)-N6)-METHYLTRANSFERASE"/>
    <property type="match status" value="1"/>
</dbReference>